<reference evidence="1 2" key="1">
    <citation type="journal article" date="2018" name="Sci. Rep.">
        <title>Genomic signatures of local adaptation to the degree of environmental predictability in rotifers.</title>
        <authorList>
            <person name="Franch-Gras L."/>
            <person name="Hahn C."/>
            <person name="Garcia-Roger E.M."/>
            <person name="Carmona M.J."/>
            <person name="Serra M."/>
            <person name="Gomez A."/>
        </authorList>
    </citation>
    <scope>NUCLEOTIDE SEQUENCE [LARGE SCALE GENOMIC DNA]</scope>
    <source>
        <strain evidence="1">HYR1</strain>
    </source>
</reference>
<dbReference type="AlphaFoldDB" id="A0A3M7PK33"/>
<evidence type="ECO:0000313" key="1">
    <source>
        <dbReference type="EMBL" id="RMZ99037.1"/>
    </source>
</evidence>
<protein>
    <submittedName>
        <fullName evidence="1">Uncharacterized protein</fullName>
    </submittedName>
</protein>
<name>A0A3M7PK33_BRAPC</name>
<sequence>MALTPAVVGMPSMSMLSLIMTGTQCNSPMKFILKKKSDLERSKRSIYFNEELVDRAQLVVQHNRTREYEFFFVNMASF</sequence>
<gene>
    <name evidence="1" type="ORF">BpHYR1_012553</name>
</gene>
<keyword evidence="2" id="KW-1185">Reference proteome</keyword>
<evidence type="ECO:0000313" key="2">
    <source>
        <dbReference type="Proteomes" id="UP000276133"/>
    </source>
</evidence>
<dbReference type="Proteomes" id="UP000276133">
    <property type="component" value="Unassembled WGS sequence"/>
</dbReference>
<accession>A0A3M7PK33</accession>
<organism evidence="1 2">
    <name type="scientific">Brachionus plicatilis</name>
    <name type="common">Marine rotifer</name>
    <name type="synonym">Brachionus muelleri</name>
    <dbReference type="NCBI Taxonomy" id="10195"/>
    <lineage>
        <taxon>Eukaryota</taxon>
        <taxon>Metazoa</taxon>
        <taxon>Spiralia</taxon>
        <taxon>Gnathifera</taxon>
        <taxon>Rotifera</taxon>
        <taxon>Eurotatoria</taxon>
        <taxon>Monogononta</taxon>
        <taxon>Pseudotrocha</taxon>
        <taxon>Ploima</taxon>
        <taxon>Brachionidae</taxon>
        <taxon>Brachionus</taxon>
    </lineage>
</organism>
<dbReference type="EMBL" id="REGN01010439">
    <property type="protein sequence ID" value="RMZ99037.1"/>
    <property type="molecule type" value="Genomic_DNA"/>
</dbReference>
<comment type="caution">
    <text evidence="1">The sequence shown here is derived from an EMBL/GenBank/DDBJ whole genome shotgun (WGS) entry which is preliminary data.</text>
</comment>
<proteinExistence type="predicted"/>